<keyword evidence="6" id="KW-0411">Iron-sulfur</keyword>
<sequence>MQSFRTELENPLVEKEIIDLEQKIRAFREGKIHDEKFRSLRLARGVYGQRQPGVQMVRIKLPFGKVTFKQILKIADISDEYASKNLHFTTRQDIQIHYVSLDRTPELWAKLAEDDITLREACGNTVRNVTASPTSGIDPKEPFDVSPYAQAYFEYFLRNPICQEMGRKIKISFSSSDDDTAFSFIHDLGFIPKVKIENGQEVRGFKVLLGGGLGAQPSLAHVVSEFMHEDDIIPFGEAVLRVFDRHGERNNRNKARMKFLVNKIGIDEVLKLVEEEKTAIKVKTFKINRDTVKAPVLPLKVTEQVTVIDEVEYQKWLATNTFEQKQKGFFGAYIKVSTGDMPTAQARLLIDGIKNLVADEIRITINQGLLLKYVPAENLPALYNVLKSLNLVALGFDSVSDVTTCPGTDTCNLGISNSTELSRILESVIYEEYPDLIYDRDIKIKISGCMNSCGQHGLAHIGFHGSSLKANGKVLPAVQVLLGGGIVGDGLGRAADKVLKVPSKRAPQVLRNVLDDFHTNASENQTFHAYYDEKGKDYFYQLLKPLADSTLFTDSDFVDWGHEETFQTAIGVGECAGVVIDLVATLIFEAEEKFSWAVEAFEKQAWSDAIYYSYSVFVSGAKALLLDLGVNSSTQSGIIKEFTERFEGQFVDGSFSDLVLQINKNEPTADFAESYLAQANDFLEKVKSYRNQPELEKSANA</sequence>
<evidence type="ECO:0000256" key="6">
    <source>
        <dbReference type="ARBA" id="ARBA00023014"/>
    </source>
</evidence>
<accession>A0A7K0FSG8</accession>
<dbReference type="AlphaFoldDB" id="A0A7K0FSG8"/>
<dbReference type="InterPro" id="IPR005117">
    <property type="entry name" value="NiRdtase/SiRdtase_haem-b_fer"/>
</dbReference>
<evidence type="ECO:0000256" key="4">
    <source>
        <dbReference type="ARBA" id="ARBA00023002"/>
    </source>
</evidence>
<name>A0A7K0FSG8_9SPHI</name>
<comment type="caution">
    <text evidence="9">The sequence shown here is derived from an EMBL/GenBank/DDBJ whole genome shotgun (WGS) entry which is preliminary data.</text>
</comment>
<dbReference type="InterPro" id="IPR051329">
    <property type="entry name" value="NIR_SIR_4Fe-4S"/>
</dbReference>
<dbReference type="SUPFAM" id="SSF56014">
    <property type="entry name" value="Nitrite and sulphite reductase 4Fe-4S domain-like"/>
    <property type="match status" value="2"/>
</dbReference>
<feature type="domain" description="Nitrite/sulphite reductase 4Fe-4S" evidence="7">
    <location>
        <begin position="122"/>
        <end position="277"/>
    </location>
</feature>
<keyword evidence="1" id="KW-0004">4Fe-4S</keyword>
<dbReference type="Gene3D" id="3.90.480.10">
    <property type="entry name" value="Sulfite Reductase Hemoprotein,Domain 2"/>
    <property type="match status" value="1"/>
</dbReference>
<evidence type="ECO:0000256" key="1">
    <source>
        <dbReference type="ARBA" id="ARBA00022485"/>
    </source>
</evidence>
<dbReference type="GO" id="GO:0046872">
    <property type="term" value="F:metal ion binding"/>
    <property type="evidence" value="ECO:0007669"/>
    <property type="project" value="UniProtKB-KW"/>
</dbReference>
<dbReference type="Pfam" id="PF03460">
    <property type="entry name" value="NIR_SIR_ferr"/>
    <property type="match status" value="2"/>
</dbReference>
<dbReference type="SUPFAM" id="SSF55124">
    <property type="entry name" value="Nitrite/Sulfite reductase N-terminal domain-like"/>
    <property type="match status" value="2"/>
</dbReference>
<dbReference type="GO" id="GO:0051539">
    <property type="term" value="F:4 iron, 4 sulfur cluster binding"/>
    <property type="evidence" value="ECO:0007669"/>
    <property type="project" value="UniProtKB-KW"/>
</dbReference>
<keyword evidence="2" id="KW-0349">Heme</keyword>
<dbReference type="InterPro" id="IPR006067">
    <property type="entry name" value="NO2/SO3_Rdtase_4Fe4S_dom"/>
</dbReference>
<protein>
    <submittedName>
        <fullName evidence="9">HEPN domain-containing protein</fullName>
    </submittedName>
</protein>
<keyword evidence="5" id="KW-0408">Iron</keyword>
<evidence type="ECO:0000313" key="10">
    <source>
        <dbReference type="Proteomes" id="UP000462931"/>
    </source>
</evidence>
<dbReference type="GO" id="GO:0020037">
    <property type="term" value="F:heme binding"/>
    <property type="evidence" value="ECO:0007669"/>
    <property type="project" value="InterPro"/>
</dbReference>
<dbReference type="RefSeq" id="WP_154288326.1">
    <property type="nucleotide sequence ID" value="NZ_WKJI01000004.1"/>
</dbReference>
<dbReference type="InterPro" id="IPR045854">
    <property type="entry name" value="NO2/SO3_Rdtase_4Fe4S_sf"/>
</dbReference>
<feature type="domain" description="Nitrite/sulphite reductase 4Fe-4S" evidence="7">
    <location>
        <begin position="397"/>
        <end position="539"/>
    </location>
</feature>
<reference evidence="9 10" key="1">
    <citation type="submission" date="2019-11" db="EMBL/GenBank/DDBJ databases">
        <authorList>
            <person name="Cheng Q."/>
            <person name="Yang Z."/>
        </authorList>
    </citation>
    <scope>NUCLEOTIDE SEQUENCE [LARGE SCALE GENOMIC DNA]</scope>
    <source>
        <strain evidence="9 10">HX-22-1</strain>
    </source>
</reference>
<feature type="domain" description="Nitrite/Sulfite reductase ferredoxin-like" evidence="8">
    <location>
        <begin position="323"/>
        <end position="388"/>
    </location>
</feature>
<dbReference type="PANTHER" id="PTHR32439">
    <property type="entry name" value="FERREDOXIN--NITRITE REDUCTASE, CHLOROPLASTIC"/>
    <property type="match status" value="1"/>
</dbReference>
<dbReference type="EMBL" id="WKJI01000004">
    <property type="protein sequence ID" value="MRX48230.1"/>
    <property type="molecule type" value="Genomic_DNA"/>
</dbReference>
<organism evidence="9 10">
    <name type="scientific">Pedobacter puniceum</name>
    <dbReference type="NCBI Taxonomy" id="2666136"/>
    <lineage>
        <taxon>Bacteria</taxon>
        <taxon>Pseudomonadati</taxon>
        <taxon>Bacteroidota</taxon>
        <taxon>Sphingobacteriia</taxon>
        <taxon>Sphingobacteriales</taxon>
        <taxon>Sphingobacteriaceae</taxon>
        <taxon>Pedobacter</taxon>
    </lineage>
</organism>
<dbReference type="InterPro" id="IPR036136">
    <property type="entry name" value="Nit/Sulf_reduc_fer-like_dom_sf"/>
</dbReference>
<evidence type="ECO:0000256" key="5">
    <source>
        <dbReference type="ARBA" id="ARBA00023004"/>
    </source>
</evidence>
<feature type="domain" description="Nitrite/Sulfite reductase ferredoxin-like" evidence="8">
    <location>
        <begin position="47"/>
        <end position="113"/>
    </location>
</feature>
<dbReference type="PANTHER" id="PTHR32439:SF9">
    <property type="entry name" value="BLR3264 PROTEIN"/>
    <property type="match status" value="1"/>
</dbReference>
<evidence type="ECO:0000259" key="7">
    <source>
        <dbReference type="Pfam" id="PF01077"/>
    </source>
</evidence>
<dbReference type="Pfam" id="PF01077">
    <property type="entry name" value="NIR_SIR"/>
    <property type="match status" value="2"/>
</dbReference>
<evidence type="ECO:0000313" key="9">
    <source>
        <dbReference type="EMBL" id="MRX48230.1"/>
    </source>
</evidence>
<keyword evidence="3" id="KW-0479">Metal-binding</keyword>
<dbReference type="Gene3D" id="3.30.413.10">
    <property type="entry name" value="Sulfite Reductase Hemoprotein, domain 1"/>
    <property type="match status" value="2"/>
</dbReference>
<gene>
    <name evidence="9" type="ORF">GJJ64_13610</name>
</gene>
<evidence type="ECO:0000256" key="3">
    <source>
        <dbReference type="ARBA" id="ARBA00022723"/>
    </source>
</evidence>
<keyword evidence="4" id="KW-0560">Oxidoreductase</keyword>
<evidence type="ECO:0000256" key="2">
    <source>
        <dbReference type="ARBA" id="ARBA00022617"/>
    </source>
</evidence>
<proteinExistence type="predicted"/>
<keyword evidence="10" id="KW-1185">Reference proteome</keyword>
<dbReference type="Proteomes" id="UP000462931">
    <property type="component" value="Unassembled WGS sequence"/>
</dbReference>
<dbReference type="GO" id="GO:0016491">
    <property type="term" value="F:oxidoreductase activity"/>
    <property type="evidence" value="ECO:0007669"/>
    <property type="project" value="UniProtKB-KW"/>
</dbReference>
<evidence type="ECO:0000259" key="8">
    <source>
        <dbReference type="Pfam" id="PF03460"/>
    </source>
</evidence>